<accession>A0A1F6D9H8</accession>
<proteinExistence type="predicted"/>
<comment type="caution">
    <text evidence="3">The sequence shown here is derived from an EMBL/GenBank/DDBJ whole genome shotgun (WGS) entry which is preliminary data.</text>
</comment>
<feature type="transmembrane region" description="Helical" evidence="2">
    <location>
        <begin position="199"/>
        <end position="225"/>
    </location>
</feature>
<evidence type="ECO:0000313" key="4">
    <source>
        <dbReference type="Proteomes" id="UP000177958"/>
    </source>
</evidence>
<gene>
    <name evidence="3" type="ORF">A2853_03520</name>
</gene>
<dbReference type="EMBL" id="MFKX01000008">
    <property type="protein sequence ID" value="OGG57967.1"/>
    <property type="molecule type" value="Genomic_DNA"/>
</dbReference>
<keyword evidence="2" id="KW-0812">Transmembrane</keyword>
<feature type="region of interest" description="Disordered" evidence="1">
    <location>
        <begin position="1"/>
        <end position="145"/>
    </location>
</feature>
<feature type="compositionally biased region" description="Pro residues" evidence="1">
    <location>
        <begin position="105"/>
        <end position="125"/>
    </location>
</feature>
<feature type="compositionally biased region" description="Basic and acidic residues" evidence="1">
    <location>
        <begin position="57"/>
        <end position="96"/>
    </location>
</feature>
<dbReference type="AlphaFoldDB" id="A0A1F6D9H8"/>
<evidence type="ECO:0000313" key="3">
    <source>
        <dbReference type="EMBL" id="OGG57967.1"/>
    </source>
</evidence>
<sequence length="439" mass="47504">MEKVPTEKAPVQPAPTPAAPATPITPPVPPATPAQTVSPPPIPSPSISSTPTSAPEHTPEKTVKEQETISRILKEVKLPERRLAPEEDQPHKDAKVFDTTLGASPPAPAPATTPVGGPPPTPPEQVVPDEKPEVQQQTPGGRGLISSIVTPLRTLKDDLQEVIRVQRVSLVHAVALEQEKHHGQTRLEQEKKSTSGSRWVLGMLLFAALLILLGAAAFFGVFFIMSERSAAPSEGPQSSILFAENTVPFPLDNSTAIDLKRMLSQARQSGAGTLGSITRIVPVDTTTAEDGQEVVSETDLADFLGRIGAQPPEDLLRALSPEFFFGFHTVDENAPLFIIPVLSYERAFAGMLAWESNMNSGLAPVFTSVPDQITGVSGLPEKRRFDDIVMRNYDVRALKDDAGTIELYYSFPTRALLVIAESAYSFTEILNRLRAERKL</sequence>
<keyword evidence="2" id="KW-0472">Membrane</keyword>
<organism evidence="3 4">
    <name type="scientific">Candidatus Kaiserbacteria bacterium RIFCSPHIGHO2_01_FULL_55_17</name>
    <dbReference type="NCBI Taxonomy" id="1798484"/>
    <lineage>
        <taxon>Bacteria</taxon>
        <taxon>Candidatus Kaiseribacteriota</taxon>
    </lineage>
</organism>
<keyword evidence="2" id="KW-1133">Transmembrane helix</keyword>
<name>A0A1F6D9H8_9BACT</name>
<protein>
    <submittedName>
        <fullName evidence="3">Uncharacterized protein</fullName>
    </submittedName>
</protein>
<evidence type="ECO:0000256" key="1">
    <source>
        <dbReference type="SAM" id="MobiDB-lite"/>
    </source>
</evidence>
<evidence type="ECO:0000256" key="2">
    <source>
        <dbReference type="SAM" id="Phobius"/>
    </source>
</evidence>
<dbReference type="Proteomes" id="UP000177958">
    <property type="component" value="Unassembled WGS sequence"/>
</dbReference>
<feature type="compositionally biased region" description="Pro residues" evidence="1">
    <location>
        <begin position="12"/>
        <end position="44"/>
    </location>
</feature>
<reference evidence="3 4" key="1">
    <citation type="journal article" date="2016" name="Nat. Commun.">
        <title>Thousands of microbial genomes shed light on interconnected biogeochemical processes in an aquifer system.</title>
        <authorList>
            <person name="Anantharaman K."/>
            <person name="Brown C.T."/>
            <person name="Hug L.A."/>
            <person name="Sharon I."/>
            <person name="Castelle C.J."/>
            <person name="Probst A.J."/>
            <person name="Thomas B.C."/>
            <person name="Singh A."/>
            <person name="Wilkins M.J."/>
            <person name="Karaoz U."/>
            <person name="Brodie E.L."/>
            <person name="Williams K.H."/>
            <person name="Hubbard S.S."/>
            <person name="Banfield J.F."/>
        </authorList>
    </citation>
    <scope>NUCLEOTIDE SEQUENCE [LARGE SCALE GENOMIC DNA]</scope>
</reference>